<evidence type="ECO:0000259" key="1">
    <source>
        <dbReference type="Pfam" id="PF03732"/>
    </source>
</evidence>
<keyword evidence="3" id="KW-1185">Reference proteome</keyword>
<protein>
    <submittedName>
        <fullName evidence="2">Nephrocystin-4-like</fullName>
    </submittedName>
</protein>
<dbReference type="EMBL" id="MU580162">
    <property type="protein sequence ID" value="KAI5608750.1"/>
    <property type="molecule type" value="Genomic_DNA"/>
</dbReference>
<proteinExistence type="predicted"/>
<dbReference type="InterPro" id="IPR032567">
    <property type="entry name" value="RTL1-rel"/>
</dbReference>
<gene>
    <name evidence="2" type="ORF">C0J50_9531</name>
</gene>
<accession>A0AAD5A3E8</accession>
<dbReference type="AlphaFoldDB" id="A0AAD5A3E8"/>
<feature type="domain" description="Retrotransposon gag" evidence="1">
    <location>
        <begin position="40"/>
        <end position="130"/>
    </location>
</feature>
<name>A0AAD5A3E8_SILAS</name>
<feature type="non-terminal residue" evidence="2">
    <location>
        <position position="219"/>
    </location>
</feature>
<reference evidence="2" key="1">
    <citation type="submission" date="2018-07" db="EMBL/GenBank/DDBJ databases">
        <title>Comparative genomics of catfishes provides insights into carnivory and benthic adaptation.</title>
        <authorList>
            <person name="Zhang Y."/>
            <person name="Wang D."/>
            <person name="Peng Z."/>
            <person name="Zheng S."/>
            <person name="Shao F."/>
            <person name="Tao W."/>
        </authorList>
    </citation>
    <scope>NUCLEOTIDE SEQUENCE</scope>
    <source>
        <strain evidence="2">Chongqing</strain>
    </source>
</reference>
<dbReference type="Proteomes" id="UP001205998">
    <property type="component" value="Unassembled WGS sequence"/>
</dbReference>
<evidence type="ECO:0000313" key="2">
    <source>
        <dbReference type="EMBL" id="KAI5608750.1"/>
    </source>
</evidence>
<comment type="caution">
    <text evidence="2">The sequence shown here is derived from an EMBL/GenBank/DDBJ whole genome shotgun (WGS) entry which is preliminary data.</text>
</comment>
<dbReference type="PANTHER" id="PTHR15503:SF22">
    <property type="entry name" value="TRANSPOSON TY3-I GAG POLYPROTEIN"/>
    <property type="match status" value="1"/>
</dbReference>
<feature type="non-terminal residue" evidence="2">
    <location>
        <position position="1"/>
    </location>
</feature>
<organism evidence="2 3">
    <name type="scientific">Silurus asotus</name>
    <name type="common">Amur catfish</name>
    <name type="synonym">Parasilurus asotus</name>
    <dbReference type="NCBI Taxonomy" id="30991"/>
    <lineage>
        <taxon>Eukaryota</taxon>
        <taxon>Metazoa</taxon>
        <taxon>Chordata</taxon>
        <taxon>Craniata</taxon>
        <taxon>Vertebrata</taxon>
        <taxon>Euteleostomi</taxon>
        <taxon>Actinopterygii</taxon>
        <taxon>Neopterygii</taxon>
        <taxon>Teleostei</taxon>
        <taxon>Ostariophysi</taxon>
        <taxon>Siluriformes</taxon>
        <taxon>Siluridae</taxon>
        <taxon>Silurus</taxon>
    </lineage>
</organism>
<evidence type="ECO:0000313" key="3">
    <source>
        <dbReference type="Proteomes" id="UP001205998"/>
    </source>
</evidence>
<dbReference type="InterPro" id="IPR005162">
    <property type="entry name" value="Retrotrans_gag_dom"/>
</dbReference>
<sequence length="219" mass="24250">PAVFSGNTAECRGFLFQVSLYIEMQPQRFPSERARVAFLISLLTGRALAWASMLWSAESPAITSFAAFTTRFTEVFGTSTGVTSTADQLLELRQGTDSVVDYSLRFRMLAAPSGWNEAALLGTYRRGLNQELQMAMAPYDDTLGLEAFIQRSIRLSQRLTACRTTEAETTQVFASTAPEPKPMPLGSRRLSPQKQKRRLASRACLCCEDHGHRIAQCPA</sequence>
<dbReference type="PANTHER" id="PTHR15503">
    <property type="entry name" value="LDOC1 RELATED"/>
    <property type="match status" value="1"/>
</dbReference>
<dbReference type="Pfam" id="PF03732">
    <property type="entry name" value="Retrotrans_gag"/>
    <property type="match status" value="1"/>
</dbReference>